<protein>
    <submittedName>
        <fullName evidence="2">Uncharacterized protein</fullName>
    </submittedName>
</protein>
<feature type="region of interest" description="Disordered" evidence="1">
    <location>
        <begin position="1025"/>
        <end position="1044"/>
    </location>
</feature>
<reference evidence="2 3" key="1">
    <citation type="submission" date="2023-02" db="EMBL/GenBank/DDBJ databases">
        <title>LHISI_Scaffold_Assembly.</title>
        <authorList>
            <person name="Stuart O.P."/>
            <person name="Cleave R."/>
            <person name="Magrath M.J.L."/>
            <person name="Mikheyev A.S."/>
        </authorList>
    </citation>
    <scope>NUCLEOTIDE SEQUENCE [LARGE SCALE GENOMIC DNA]</scope>
    <source>
        <strain evidence="2">Daus_M_001</strain>
        <tissue evidence="2">Leg muscle</tissue>
    </source>
</reference>
<feature type="compositionally biased region" description="Polar residues" evidence="1">
    <location>
        <begin position="707"/>
        <end position="716"/>
    </location>
</feature>
<sequence length="1044" mass="115740">MPRVLADKNVVGHPNLQRIVSKTKAPNKIILVVSRLADADWRRDVSWSVDSQSEDRRQHNCIIYDGIPRHTWYRANARSVANLQVLLQMQTQEKRVNLNEMEPGDRRIRLPLLRYTPSTLRQAVHPTKNITASICTYYHGTLTRMSPVKLATTEGMWFRSGWELRVQGQGAWERYGRHYHALLAPRRSYAQGVQCLRRGARVDYPPPHKGANQISFPAGSLPVFHMWGPCRTMPLVGGFSRGSPVSLRPFVTALLHTHRASSSSALKSSLAQTSSLTLNDCLTPECHEVAGPEVWKTGAVRCEKDVDSKAGSGAISSSGRAIRPVVNINFPGAEVPTARRLTAKNRSVWSIAGMKRRGGGGDTGDPRQNPPTIAIVRHNYHSRKSGDPAGDRTRFTLVTGEDSEGHWGKYIITIQAKHELLHTNKYNFSIYRRRVVSPLASHLGELGSIPGRVTGFSHGNHAGRCRWSAGFLGDLPSPPPFHSGATPYSLHSPSSALKTILKAAQISSLTPFTVSLNVTPLEQQVFIPAKCRGSRRLLRPTIPPRADFCEVLHALFTHETTRWRVGVNNSQQRKSSAGMKGRRKREIPEKNRRPTASSGTIPKCENPVTRSGIEPDSPRWEASGMTARPPRTLAKRQWISSPGGAVFGTITWQHFARGPSVSLCENPRRDEAIKMQLDVPLVACRLITQPPATGGGKREIPEKTRRTVASSGTIPTCENPGGIRPGTEPGSPWWEVSRLTAQPPRPPAMFKWPMCTPANDYVWGNSGYSLGATAEEPTHKSPAYTGLWRPAYGSLNSRNFPIPSYNTEQNTAYLETVRHALCFYKRVDLLEIQRVMIGTSETRCVQDNLQTAAARQCQYVASHEDVSTRAYGNITSSRQFRHEAEGKSGHIYNTESLIKSISHLEKSVCLQPAALNVAPSCTTAVYVMPTTLQRRLSISCIMLGESTDDRQSACLTFTRWFHLRDLQVSCDETKRKFGLETRCKSCSRVVNPVSTCRTQGNAPPLPPPKPYPASRCESHSHLCARSGEPQHDRQPAIAHPLLPT</sequence>
<evidence type="ECO:0000313" key="3">
    <source>
        <dbReference type="Proteomes" id="UP001159363"/>
    </source>
</evidence>
<evidence type="ECO:0000256" key="1">
    <source>
        <dbReference type="SAM" id="MobiDB-lite"/>
    </source>
</evidence>
<name>A0ABQ9GSQ8_9NEOP</name>
<evidence type="ECO:0000313" key="2">
    <source>
        <dbReference type="EMBL" id="KAJ8875040.1"/>
    </source>
</evidence>
<dbReference type="EMBL" id="JARBHB010000009">
    <property type="protein sequence ID" value="KAJ8875040.1"/>
    <property type="molecule type" value="Genomic_DNA"/>
</dbReference>
<keyword evidence="3" id="KW-1185">Reference proteome</keyword>
<feature type="region of interest" description="Disordered" evidence="1">
    <location>
        <begin position="567"/>
        <end position="632"/>
    </location>
</feature>
<proteinExistence type="predicted"/>
<feature type="region of interest" description="Disordered" evidence="1">
    <location>
        <begin position="690"/>
        <end position="728"/>
    </location>
</feature>
<gene>
    <name evidence="2" type="ORF">PR048_022930</name>
</gene>
<comment type="caution">
    <text evidence="2">The sequence shown here is derived from an EMBL/GenBank/DDBJ whole genome shotgun (WGS) entry which is preliminary data.</text>
</comment>
<dbReference type="Proteomes" id="UP001159363">
    <property type="component" value="Chromosome 8"/>
</dbReference>
<feature type="region of interest" description="Disordered" evidence="1">
    <location>
        <begin position="997"/>
        <end position="1017"/>
    </location>
</feature>
<feature type="compositionally biased region" description="Basic and acidic residues" evidence="1">
    <location>
        <begin position="696"/>
        <end position="705"/>
    </location>
</feature>
<accession>A0ABQ9GSQ8</accession>
<organism evidence="2 3">
    <name type="scientific">Dryococelus australis</name>
    <dbReference type="NCBI Taxonomy" id="614101"/>
    <lineage>
        <taxon>Eukaryota</taxon>
        <taxon>Metazoa</taxon>
        <taxon>Ecdysozoa</taxon>
        <taxon>Arthropoda</taxon>
        <taxon>Hexapoda</taxon>
        <taxon>Insecta</taxon>
        <taxon>Pterygota</taxon>
        <taxon>Neoptera</taxon>
        <taxon>Polyneoptera</taxon>
        <taxon>Phasmatodea</taxon>
        <taxon>Verophasmatodea</taxon>
        <taxon>Anareolatae</taxon>
        <taxon>Phasmatidae</taxon>
        <taxon>Eurycanthinae</taxon>
        <taxon>Dryococelus</taxon>
    </lineage>
</organism>